<comment type="caution">
    <text evidence="2">The sequence shown here is derived from an EMBL/GenBank/DDBJ whole genome shotgun (WGS) entry which is preliminary data.</text>
</comment>
<keyword evidence="3" id="KW-1185">Reference proteome</keyword>
<organism evidence="2 3">
    <name type="scientific">Acipenser ruthenus</name>
    <name type="common">Sterlet sturgeon</name>
    <dbReference type="NCBI Taxonomy" id="7906"/>
    <lineage>
        <taxon>Eukaryota</taxon>
        <taxon>Metazoa</taxon>
        <taxon>Chordata</taxon>
        <taxon>Craniata</taxon>
        <taxon>Vertebrata</taxon>
        <taxon>Euteleostomi</taxon>
        <taxon>Actinopterygii</taxon>
        <taxon>Chondrostei</taxon>
        <taxon>Acipenseriformes</taxon>
        <taxon>Acipenseridae</taxon>
        <taxon>Acipenser</taxon>
    </lineage>
</organism>
<protein>
    <submittedName>
        <fullName evidence="2">Uncharacterized protein</fullName>
    </submittedName>
</protein>
<dbReference type="AlphaFoldDB" id="A0A444UPE6"/>
<dbReference type="EMBL" id="SCEB01214135">
    <property type="protein sequence ID" value="RXM37030.1"/>
    <property type="molecule type" value="Genomic_DNA"/>
</dbReference>
<accession>A0A444UPE6</accession>
<feature type="region of interest" description="Disordered" evidence="1">
    <location>
        <begin position="1"/>
        <end position="25"/>
    </location>
</feature>
<dbReference type="Proteomes" id="UP000289886">
    <property type="component" value="Unassembled WGS sequence"/>
</dbReference>
<evidence type="ECO:0000313" key="3">
    <source>
        <dbReference type="Proteomes" id="UP000289886"/>
    </source>
</evidence>
<reference evidence="2 3" key="1">
    <citation type="submission" date="2019-01" db="EMBL/GenBank/DDBJ databases">
        <title>Draft Genome and Complete Hox-Cluster Characterization of the Sterlet Sturgeon (Acipenser ruthenus).</title>
        <authorList>
            <person name="Wei Q."/>
        </authorList>
    </citation>
    <scope>NUCLEOTIDE SEQUENCE [LARGE SCALE GENOMIC DNA]</scope>
    <source>
        <strain evidence="2">WHYD16114868_AA</strain>
        <tissue evidence="2">Blood</tissue>
    </source>
</reference>
<evidence type="ECO:0000256" key="1">
    <source>
        <dbReference type="SAM" id="MobiDB-lite"/>
    </source>
</evidence>
<proteinExistence type="predicted"/>
<sequence length="69" mass="7305">MAPPPGTVEYRKVGELAPPPGTVEHRIPDYAQQTAFEGDISVYTRQEAAILVGLQSAAGVAYTAVMMDA</sequence>
<evidence type="ECO:0000313" key="2">
    <source>
        <dbReference type="EMBL" id="RXM37030.1"/>
    </source>
</evidence>
<name>A0A444UPE6_ACIRT</name>
<gene>
    <name evidence="2" type="ORF">EOD39_11280</name>
</gene>